<dbReference type="AlphaFoldDB" id="A0A9W6BJE3"/>
<organism evidence="2 3">
    <name type="scientific">Pleodorina starrii</name>
    <dbReference type="NCBI Taxonomy" id="330485"/>
    <lineage>
        <taxon>Eukaryota</taxon>
        <taxon>Viridiplantae</taxon>
        <taxon>Chlorophyta</taxon>
        <taxon>core chlorophytes</taxon>
        <taxon>Chlorophyceae</taxon>
        <taxon>CS clade</taxon>
        <taxon>Chlamydomonadales</taxon>
        <taxon>Volvocaceae</taxon>
        <taxon>Pleodorina</taxon>
    </lineage>
</organism>
<keyword evidence="3" id="KW-1185">Reference proteome</keyword>
<evidence type="ECO:0000313" key="3">
    <source>
        <dbReference type="Proteomes" id="UP001165080"/>
    </source>
</evidence>
<name>A0A9W6BJE3_9CHLO</name>
<gene>
    <name evidence="2" type="primary">PLESTB001104</name>
    <name evidence="1" type="synonym">PLESTB000060</name>
    <name evidence="1" type="ORF">PLESTB_000051000</name>
    <name evidence="2" type="ORF">PLESTB_000706500</name>
</gene>
<evidence type="ECO:0000313" key="2">
    <source>
        <dbReference type="EMBL" id="GLC53088.1"/>
    </source>
</evidence>
<accession>A0A9W6BJE3</accession>
<protein>
    <submittedName>
        <fullName evidence="2">Uncharacterized protein</fullName>
    </submittedName>
</protein>
<comment type="caution">
    <text evidence="2">The sequence shown here is derived from an EMBL/GenBank/DDBJ whole genome shotgun (WGS) entry which is preliminary data.</text>
</comment>
<evidence type="ECO:0000313" key="1">
    <source>
        <dbReference type="EMBL" id="GLC48027.1"/>
    </source>
</evidence>
<dbReference type="Proteomes" id="UP001165080">
    <property type="component" value="Unassembled WGS sequence"/>
</dbReference>
<reference evidence="2 3" key="2">
    <citation type="journal article" date="2023" name="Commun. Biol.">
        <title>Reorganization of the ancestral sex-determining regions during the evolution of trioecy in Pleodorina starrii.</title>
        <authorList>
            <person name="Takahashi K."/>
            <person name="Suzuki S."/>
            <person name="Kawai-Toyooka H."/>
            <person name="Yamamoto K."/>
            <person name="Hamaji T."/>
            <person name="Ootsuki R."/>
            <person name="Yamaguchi H."/>
            <person name="Kawachi M."/>
            <person name="Higashiyama T."/>
            <person name="Nozaki H."/>
        </authorList>
    </citation>
    <scope>NUCLEOTIDE SEQUENCE [LARGE SCALE GENOMIC DNA]</scope>
    <source>
        <strain evidence="2 3">NIES-4479</strain>
    </source>
</reference>
<dbReference type="EMBL" id="BRXU01000001">
    <property type="protein sequence ID" value="GLC48027.1"/>
    <property type="molecule type" value="Genomic_DNA"/>
</dbReference>
<sequence>MAAPRAAAAAAGAGGVGMLLSSWLRGDTEPANLPSHPHHHLGYAEAAGIKQLKEDDIASEAPRNASNNTYSMLESYVGPAGESSGSKRHVRA</sequence>
<proteinExistence type="predicted"/>
<reference evidence="2" key="1">
    <citation type="submission" date="2022-08" db="EMBL/GenBank/DDBJ databases">
        <authorList>
            <person name="Takahashi K."/>
            <person name="Suzuki S."/>
            <person name="Kawachi M."/>
            <person name="Higashiyama T."/>
            <person name="Nozaki H."/>
        </authorList>
    </citation>
    <scope>NUCLEOTIDE SEQUENCE</scope>
    <source>
        <strain evidence="2">NIES-4479</strain>
    </source>
</reference>
<dbReference type="EMBL" id="BRXU01000007">
    <property type="protein sequence ID" value="GLC53088.1"/>
    <property type="molecule type" value="Genomic_DNA"/>
</dbReference>